<keyword evidence="3" id="KW-1185">Reference proteome</keyword>
<feature type="region of interest" description="Disordered" evidence="1">
    <location>
        <begin position="1"/>
        <end position="26"/>
    </location>
</feature>
<feature type="compositionally biased region" description="Basic and acidic residues" evidence="1">
    <location>
        <begin position="16"/>
        <end position="26"/>
    </location>
</feature>
<evidence type="ECO:0000256" key="1">
    <source>
        <dbReference type="SAM" id="MobiDB-lite"/>
    </source>
</evidence>
<name>A0A3S5CIU5_9PLAT</name>
<protein>
    <submittedName>
        <fullName evidence="2">Uncharacterized protein</fullName>
    </submittedName>
</protein>
<sequence length="103" mass="11804">MLGRRRFRGQSLKRRNPNEPRPTRAHVWRDGQKKVIDWQKARSIWHKNPYQGVVYSSCLFTSIECEDETELLALVTSRSYPNFRTSADRQKGAGCNSASCGGC</sequence>
<proteinExistence type="predicted"/>
<gene>
    <name evidence="2" type="ORF">PXEA_LOCUS5224</name>
</gene>
<accession>A0A3S5CIU5</accession>
<evidence type="ECO:0000313" key="3">
    <source>
        <dbReference type="Proteomes" id="UP000784294"/>
    </source>
</evidence>
<dbReference type="Proteomes" id="UP000784294">
    <property type="component" value="Unassembled WGS sequence"/>
</dbReference>
<dbReference type="AlphaFoldDB" id="A0A3S5CIU5"/>
<evidence type="ECO:0000313" key="2">
    <source>
        <dbReference type="EMBL" id="VEL11784.1"/>
    </source>
</evidence>
<organism evidence="2 3">
    <name type="scientific">Protopolystoma xenopodis</name>
    <dbReference type="NCBI Taxonomy" id="117903"/>
    <lineage>
        <taxon>Eukaryota</taxon>
        <taxon>Metazoa</taxon>
        <taxon>Spiralia</taxon>
        <taxon>Lophotrochozoa</taxon>
        <taxon>Platyhelminthes</taxon>
        <taxon>Monogenea</taxon>
        <taxon>Polyopisthocotylea</taxon>
        <taxon>Polystomatidea</taxon>
        <taxon>Polystomatidae</taxon>
        <taxon>Protopolystoma</taxon>
    </lineage>
</organism>
<feature type="compositionally biased region" description="Basic residues" evidence="1">
    <location>
        <begin position="1"/>
        <end position="15"/>
    </location>
</feature>
<reference evidence="2" key="1">
    <citation type="submission" date="2018-11" db="EMBL/GenBank/DDBJ databases">
        <authorList>
            <consortium name="Pathogen Informatics"/>
        </authorList>
    </citation>
    <scope>NUCLEOTIDE SEQUENCE</scope>
</reference>
<dbReference type="EMBL" id="CAAALY010012838">
    <property type="protein sequence ID" value="VEL11784.1"/>
    <property type="molecule type" value="Genomic_DNA"/>
</dbReference>
<comment type="caution">
    <text evidence="2">The sequence shown here is derived from an EMBL/GenBank/DDBJ whole genome shotgun (WGS) entry which is preliminary data.</text>
</comment>